<feature type="region of interest" description="Disordered" evidence="6">
    <location>
        <begin position="1"/>
        <end position="34"/>
    </location>
</feature>
<evidence type="ECO:0000256" key="3">
    <source>
        <dbReference type="ARBA" id="ARBA00022795"/>
    </source>
</evidence>
<feature type="domain" description="FlgD Tudor-like" evidence="8">
    <location>
        <begin position="92"/>
        <end position="222"/>
    </location>
</feature>
<evidence type="ECO:0000259" key="7">
    <source>
        <dbReference type="Pfam" id="PF13860"/>
    </source>
</evidence>
<dbReference type="InterPro" id="IPR025963">
    <property type="entry name" value="FLgD_Tudor"/>
</dbReference>
<keyword evidence="10" id="KW-1185">Reference proteome</keyword>
<gene>
    <name evidence="9" type="ORF">ACG04R_11725</name>
</gene>
<evidence type="ECO:0000313" key="10">
    <source>
        <dbReference type="Proteomes" id="UP001606134"/>
    </source>
</evidence>
<keyword evidence="3 5" id="KW-1005">Bacterial flagellum biogenesis</keyword>
<evidence type="ECO:0000256" key="4">
    <source>
        <dbReference type="ARBA" id="ARBA00024746"/>
    </source>
</evidence>
<dbReference type="InterPro" id="IPR025965">
    <property type="entry name" value="FlgD/Vpr_Ig-like"/>
</dbReference>
<evidence type="ECO:0000256" key="2">
    <source>
        <dbReference type="ARBA" id="ARBA00016013"/>
    </source>
</evidence>
<evidence type="ECO:0000256" key="1">
    <source>
        <dbReference type="ARBA" id="ARBA00010577"/>
    </source>
</evidence>
<evidence type="ECO:0000256" key="5">
    <source>
        <dbReference type="RuleBase" id="RU362076"/>
    </source>
</evidence>
<comment type="function">
    <text evidence="4 5">Required for flagellar hook formation. May act as a scaffolding protein.</text>
</comment>
<evidence type="ECO:0000313" key="9">
    <source>
        <dbReference type="EMBL" id="MFG6487340.1"/>
    </source>
</evidence>
<dbReference type="RefSeq" id="WP_394410005.1">
    <property type="nucleotide sequence ID" value="NZ_JBIGIC010000005.1"/>
</dbReference>
<name>A0ABW7HBP9_9BURK</name>
<keyword evidence="9" id="KW-0282">Flagellum</keyword>
<comment type="caution">
    <text evidence="9">The sequence shown here is derived from an EMBL/GenBank/DDBJ whole genome shotgun (WGS) entry which is preliminary data.</text>
</comment>
<feature type="domain" description="FlgD/Vpr Ig-like" evidence="7">
    <location>
        <begin position="109"/>
        <end position="181"/>
    </location>
</feature>
<keyword evidence="9" id="KW-0966">Cell projection</keyword>
<sequence length="225" mass="23203">MDFSVLNGTSSSSSTSSTTSSTSSSSSTSSTNAADTQDRFLKLLVAQMNNQDPLNPMDNAQVTSQMAQIQQVTSLSTLNTSITSLGSQLGQMQALQSVSLVGREVSVPSNSLQVTNGVAEGSFDLAGAASAVKLEILGPAGNVIDTQQLGAQAQGRQTFSWNAGTLASEGSEVKYRITATNGTAPVTSTTYANDKVTAVYSENGSLKLDLARLGSVDYTAVQAVN</sequence>
<dbReference type="Gene3D" id="2.60.40.4070">
    <property type="match status" value="1"/>
</dbReference>
<keyword evidence="9" id="KW-0969">Cilium</keyword>
<dbReference type="Pfam" id="PF03963">
    <property type="entry name" value="FlgD"/>
    <property type="match status" value="1"/>
</dbReference>
<dbReference type="EMBL" id="JBIGIC010000005">
    <property type="protein sequence ID" value="MFG6487340.1"/>
    <property type="molecule type" value="Genomic_DNA"/>
</dbReference>
<feature type="compositionally biased region" description="Low complexity" evidence="6">
    <location>
        <begin position="9"/>
        <end position="31"/>
    </location>
</feature>
<dbReference type="Pfam" id="PF13861">
    <property type="entry name" value="FLgD_tudor"/>
    <property type="match status" value="1"/>
</dbReference>
<accession>A0ABW7HBP9</accession>
<reference evidence="9 10" key="1">
    <citation type="submission" date="2024-08" db="EMBL/GenBank/DDBJ databases">
        <authorList>
            <person name="Lu H."/>
        </authorList>
    </citation>
    <scope>NUCLEOTIDE SEQUENCE [LARGE SCALE GENOMIC DNA]</scope>
    <source>
        <strain evidence="9 10">BYS78W</strain>
    </source>
</reference>
<organism evidence="9 10">
    <name type="scientific">Pelomonas candidula</name>
    <dbReference type="NCBI Taxonomy" id="3299025"/>
    <lineage>
        <taxon>Bacteria</taxon>
        <taxon>Pseudomonadati</taxon>
        <taxon>Pseudomonadota</taxon>
        <taxon>Betaproteobacteria</taxon>
        <taxon>Burkholderiales</taxon>
        <taxon>Sphaerotilaceae</taxon>
        <taxon>Roseateles</taxon>
    </lineage>
</organism>
<dbReference type="Gene3D" id="2.30.30.910">
    <property type="match status" value="1"/>
</dbReference>
<dbReference type="Pfam" id="PF13860">
    <property type="entry name" value="FlgD_ig"/>
    <property type="match status" value="1"/>
</dbReference>
<protein>
    <recommendedName>
        <fullName evidence="2 5">Basal-body rod modification protein FlgD</fullName>
    </recommendedName>
</protein>
<evidence type="ECO:0000259" key="8">
    <source>
        <dbReference type="Pfam" id="PF13861"/>
    </source>
</evidence>
<dbReference type="Proteomes" id="UP001606134">
    <property type="component" value="Unassembled WGS sequence"/>
</dbReference>
<proteinExistence type="inferred from homology"/>
<evidence type="ECO:0000256" key="6">
    <source>
        <dbReference type="SAM" id="MobiDB-lite"/>
    </source>
</evidence>
<comment type="similarity">
    <text evidence="1 5">Belongs to the FlgD family.</text>
</comment>
<dbReference type="InterPro" id="IPR005648">
    <property type="entry name" value="FlgD"/>
</dbReference>